<dbReference type="Pfam" id="PF04007">
    <property type="entry name" value="DUF354"/>
    <property type="match status" value="1"/>
</dbReference>
<organism evidence="2 3">
    <name type="scientific">Haloterrigena alkaliphila</name>
    <dbReference type="NCBI Taxonomy" id="2816475"/>
    <lineage>
        <taxon>Archaea</taxon>
        <taxon>Methanobacteriati</taxon>
        <taxon>Methanobacteriota</taxon>
        <taxon>Stenosarchaea group</taxon>
        <taxon>Halobacteria</taxon>
        <taxon>Halobacteriales</taxon>
        <taxon>Natrialbaceae</taxon>
        <taxon>Haloterrigena</taxon>
    </lineage>
</organism>
<dbReference type="KEGG" id="hakz:J0X25_00250"/>
<evidence type="ECO:0000313" key="3">
    <source>
        <dbReference type="Proteomes" id="UP000663203"/>
    </source>
</evidence>
<accession>A0A8A2VBM5</accession>
<dbReference type="AlphaFoldDB" id="A0A8A2VBM5"/>
<dbReference type="InterPro" id="IPR007152">
    <property type="entry name" value="DUF354"/>
</dbReference>
<dbReference type="EMBL" id="CP071462">
    <property type="protein sequence ID" value="QSW99423.1"/>
    <property type="molecule type" value="Genomic_DNA"/>
</dbReference>
<dbReference type="PIRSF" id="PIRSF005357">
    <property type="entry name" value="UCP005357"/>
    <property type="match status" value="1"/>
</dbReference>
<reference evidence="2 3" key="1">
    <citation type="submission" date="2021-03" db="EMBL/GenBank/DDBJ databases">
        <title>Haloterrigena longa sp. nov. and Haloterrigena limicola sp. nov., extremely halophilic archaea isolated from a salt lake.</title>
        <authorList>
            <person name="Henglin C."/>
        </authorList>
    </citation>
    <scope>NUCLEOTIDE SEQUENCE [LARGE SCALE GENOMIC DNA]</scope>
    <source>
        <strain evidence="2 3">KZCA68</strain>
    </source>
</reference>
<gene>
    <name evidence="2" type="ORF">J0X25_00250</name>
</gene>
<keyword evidence="3" id="KW-1185">Reference proteome</keyword>
<dbReference type="GeneID" id="63185689"/>
<dbReference type="SUPFAM" id="SSF53756">
    <property type="entry name" value="UDP-Glycosyltransferase/glycogen phosphorylase"/>
    <property type="match status" value="1"/>
</dbReference>
<dbReference type="PANTHER" id="PTHR39662:SF1">
    <property type="entry name" value="DUF354 DOMAIN-CONTAINING PROTEIN"/>
    <property type="match status" value="1"/>
</dbReference>
<proteinExistence type="predicted"/>
<evidence type="ECO:0000313" key="2">
    <source>
        <dbReference type="EMBL" id="QSW99423.1"/>
    </source>
</evidence>
<dbReference type="RefSeq" id="WP_207289030.1">
    <property type="nucleotide sequence ID" value="NZ_CP071462.1"/>
</dbReference>
<protein>
    <submittedName>
        <fullName evidence="2">DUF354 domain-containing protein</fullName>
    </submittedName>
</protein>
<evidence type="ECO:0000256" key="1">
    <source>
        <dbReference type="SAM" id="MobiDB-lite"/>
    </source>
</evidence>
<name>A0A8A2VBM5_9EURY</name>
<dbReference type="PANTHER" id="PTHR39662">
    <property type="entry name" value="DUF354 DOMAIN-CONTAINING PROTEIN-RELATED"/>
    <property type="match status" value="1"/>
</dbReference>
<dbReference type="Proteomes" id="UP000663203">
    <property type="component" value="Chromosome"/>
</dbReference>
<sequence length="392" mass="42690">MTERDRVLITIQHPAHVHFFRNAVADLEDRGYDVHVYARDKDVTCDLLEAYDMEYEVLAGSAESTVELAKVQAVYEYRILKRARELSPDALLAIGEPAVAHASTVVDGHSVLFTDTEHATFQNAITFPFADLVCTPRAFRDDLGDGHYAYSGYHELAYLHPDRFTPDPRVLAEIGARPAAPAAPRADGGVSTDFGPSADSGSGTNSGAGSGAATRTGTAPNATTDDPLVVLRLVSWNAAHDFGRDGMNDIERLVAELERFGATVRLSAEGELPPALADRRFDLPPERMHDLLAHADLFLGESATMAIESAVLGTPSLYVSDLDAGVLEELETRYGLLRRLPQETGTAAVADAARELLATDDSTWERRRRRLLEESVDTTSFVVDTVERVVRG</sequence>
<feature type="region of interest" description="Disordered" evidence="1">
    <location>
        <begin position="178"/>
        <end position="224"/>
    </location>
</feature>